<feature type="compositionally biased region" description="Basic and acidic residues" evidence="1">
    <location>
        <begin position="99"/>
        <end position="110"/>
    </location>
</feature>
<feature type="region of interest" description="Disordered" evidence="1">
    <location>
        <begin position="861"/>
        <end position="925"/>
    </location>
</feature>
<gene>
    <name evidence="2" type="ORF">V4C55_33650</name>
</gene>
<dbReference type="EMBL" id="JAZHGC010000039">
    <property type="protein sequence ID" value="MEM5290675.1"/>
    <property type="molecule type" value="Genomic_DNA"/>
</dbReference>
<feature type="region of interest" description="Disordered" evidence="1">
    <location>
        <begin position="254"/>
        <end position="274"/>
    </location>
</feature>
<proteinExistence type="predicted"/>
<reference evidence="2 3" key="1">
    <citation type="submission" date="2024-01" db="EMBL/GenBank/DDBJ databases">
        <title>The diversity of rhizobia nodulating Mimosa spp. in eleven states of Brazil covering several biomes is determined by host plant, location, and edaphic factors.</title>
        <authorList>
            <person name="Rouws L."/>
            <person name="Barauna A."/>
            <person name="Beukes C."/>
            <person name="De Faria S.M."/>
            <person name="Gross E."/>
            <person name="Dos Reis Junior F.B."/>
            <person name="Simon M."/>
            <person name="Maluk M."/>
            <person name="Odee D.W."/>
            <person name="Kenicer G."/>
            <person name="Young J.P.W."/>
            <person name="Reis V.M."/>
            <person name="Zilli J."/>
            <person name="James E.K."/>
        </authorList>
    </citation>
    <scope>NUCLEOTIDE SEQUENCE [LARGE SCALE GENOMIC DNA]</scope>
    <source>
        <strain evidence="2 3">JPY77</strain>
    </source>
</reference>
<comment type="caution">
    <text evidence="2">The sequence shown here is derived from an EMBL/GenBank/DDBJ whole genome shotgun (WGS) entry which is preliminary data.</text>
</comment>
<feature type="compositionally biased region" description="Polar residues" evidence="1">
    <location>
        <begin position="117"/>
        <end position="127"/>
    </location>
</feature>
<protein>
    <recommendedName>
        <fullName evidence="4">Integrase catalytic domain-containing protein</fullName>
    </recommendedName>
</protein>
<accession>A0ABU9QMG2</accession>
<keyword evidence="3" id="KW-1185">Reference proteome</keyword>
<feature type="compositionally biased region" description="Low complexity" evidence="1">
    <location>
        <begin position="889"/>
        <end position="900"/>
    </location>
</feature>
<evidence type="ECO:0000256" key="1">
    <source>
        <dbReference type="SAM" id="MobiDB-lite"/>
    </source>
</evidence>
<feature type="region of interest" description="Disordered" evidence="1">
    <location>
        <begin position="99"/>
        <end position="127"/>
    </location>
</feature>
<dbReference type="RefSeq" id="WP_201647945.1">
    <property type="nucleotide sequence ID" value="NZ_CAJHCS010000001.1"/>
</dbReference>
<organism evidence="2 3">
    <name type="scientific">Paraburkholderia sabiae</name>
    <dbReference type="NCBI Taxonomy" id="273251"/>
    <lineage>
        <taxon>Bacteria</taxon>
        <taxon>Pseudomonadati</taxon>
        <taxon>Pseudomonadota</taxon>
        <taxon>Betaproteobacteria</taxon>
        <taxon>Burkholderiales</taxon>
        <taxon>Burkholderiaceae</taxon>
        <taxon>Paraburkholderia</taxon>
    </lineage>
</organism>
<name>A0ABU9QMG2_9BURK</name>
<feature type="region of interest" description="Disordered" evidence="1">
    <location>
        <begin position="468"/>
        <end position="495"/>
    </location>
</feature>
<evidence type="ECO:0008006" key="4">
    <source>
        <dbReference type="Google" id="ProtNLM"/>
    </source>
</evidence>
<dbReference type="Proteomes" id="UP001494588">
    <property type="component" value="Unassembled WGS sequence"/>
</dbReference>
<feature type="compositionally biased region" description="Basic residues" evidence="1">
    <location>
        <begin position="878"/>
        <end position="888"/>
    </location>
</feature>
<evidence type="ECO:0000313" key="3">
    <source>
        <dbReference type="Proteomes" id="UP001494588"/>
    </source>
</evidence>
<feature type="compositionally biased region" description="Polar residues" evidence="1">
    <location>
        <begin position="913"/>
        <end position="922"/>
    </location>
</feature>
<sequence>MGQAPASALLPKVRRRVSVYKPLRAAITSSVYVFDSPKLGERLVIVGDIPFMYALLAEADPSISAYFFLPEEGSETAGRSPQMKVCYLNGQSRTWRFANDEKVSGQDKSRGKGKAAATSSGDASQPTIDGLTVTRGIVALRRQVRRVDNILMLCSMFNRARGCDVWNEARHLDEFLIANGEATVAELLRLDGIDPACMLGVIALRVLNGSVSTDIDMRLFGRTSVIRRDESALPTPLTPLADVLASISADQAAMLDEEEETSAPGEPPPNRGRPRTLVPLEHMDYRKWVQVDAKALQLVRGETVASPFRKRYKAVQMYLDQNSTLSDIEKSSGITQAMVPHWVKRCLLPDGAGGIVGFPALVPGGARKGYNRTEPHEGTQGSGSAGYAGKFGQLLSEHPEIAERIENLLFGEDPACVPETRMPYTAIHEIFIRDLRDAGLTDDDYPLKTDDAGFQSLYRFCKELEQSNPARSRTAREGKDAGRRRDGRGPRPRIRARRPMSIAQLDFHYTDAIGIVVLVDRDGVEHELPVKRFYIGLLIDEDTGSILGFHYVLQVQPSTDSVLDVVESALYPRAFAEDDPHLRFTPDGKFLMNSFIPELGRHGFCMLRMDRGWSNIAKDVTNNIMSELGCALHFGPSRSWWVRPLIERIFGILTSRGLQRIPSTLGSGPQDVRKDRPAEEAIRYRVMVSDILAVVAGEINRFNTEGRAGGHEASPLEVMQAALAHPESPYMPQPLARDKRHDWALFSHLERIRISRDRSGARPCARVAAIDCRYRNPYLAESDWLVGKYLLVYINRRDVRQAIGVLADTGVYIGELAAEGRFEEGRLTWTEAVAFKRRRHIRARHGHRVSAATTLREELAQAARTKQPKAKPTPGSKSRSRSNPKPKAAKTSEAALAAAKRQLDHKDDPPPAQSQAAWQNAGDTRATFGIPLKVVSGKGRK</sequence>
<evidence type="ECO:0000313" key="2">
    <source>
        <dbReference type="EMBL" id="MEM5290675.1"/>
    </source>
</evidence>
<feature type="compositionally biased region" description="Basic and acidic residues" evidence="1">
    <location>
        <begin position="474"/>
        <end position="489"/>
    </location>
</feature>